<dbReference type="InterPro" id="IPR004635">
    <property type="entry name" value="Pept_S49_SppA"/>
</dbReference>
<keyword evidence="8" id="KW-0812">Transmembrane</keyword>
<dbReference type="PIRSF" id="PIRSF001217">
    <property type="entry name" value="Protease_4_SppA"/>
    <property type="match status" value="1"/>
</dbReference>
<dbReference type="InterPro" id="IPR029045">
    <property type="entry name" value="ClpP/crotonase-like_dom_sf"/>
</dbReference>
<evidence type="ECO:0000256" key="2">
    <source>
        <dbReference type="ARBA" id="ARBA00008683"/>
    </source>
</evidence>
<evidence type="ECO:0000256" key="6">
    <source>
        <dbReference type="ARBA" id="ARBA00023136"/>
    </source>
</evidence>
<dbReference type="GO" id="GO:0016020">
    <property type="term" value="C:membrane"/>
    <property type="evidence" value="ECO:0007669"/>
    <property type="project" value="UniProtKB-SubCell"/>
</dbReference>
<dbReference type="NCBIfam" id="TIGR00706">
    <property type="entry name" value="SppA_dom"/>
    <property type="match status" value="1"/>
</dbReference>
<dbReference type="Proteomes" id="UP000219327">
    <property type="component" value="Unassembled WGS sequence"/>
</dbReference>
<dbReference type="PANTHER" id="PTHR33209:SF1">
    <property type="entry name" value="PEPTIDASE S49 DOMAIN-CONTAINING PROTEIN"/>
    <property type="match status" value="1"/>
</dbReference>
<dbReference type="InterPro" id="IPR002142">
    <property type="entry name" value="Peptidase_S49"/>
</dbReference>
<sequence length="613" mass="66456">MAKAMNILRAIWNGITMVKQTVTNLLFIIIVVFIIVALTDVETVSVPDKGILKLHPTGNLVLQRQVTSPFGQLVSGSGGGAETSLVELTNALERAQNDERITGVVLNLNDFSGGAPALLSELGNAIDRFRDTGKPVVAFGSSFNQSQYFVAAHAEAVYLHHDSVDLFSGVVMSGYGVYPTYFKSALDRFKVRYHVFRAGEFKSAVEPYLRDNMSTETRQINLSWLGSLWDQYATTVAERRGVEKRAFKEYTQQYARLLGENNGDGGQLALAYGLVDELVAPHEFDQRLEQRFEMTDNLAFINHRDYLTATELSAGLERPDTKKVAVIIASGVILDGYQPPGTIGADSLAQLLQQAQDNPDVGAVVLRIDSPGGSATAAEYIRQKVLHVQESGKPVVMSMSGYAASGGYWIAAPGNRIFAMPNTVTGSIGAYALFPSLSDTLSEYGVNTDGVGTTPLAGALDPFRPLVPDMRSVLESSLNRTYSRFVNVVGDGRKLNQSDVLALADGRVWTGNDAMAHGLIDSFGTLEDAVASAALLAGLTGYDVTRLQVTLSPSEQLMRRIIDQGISVCGTLCNVEDPISLIPGAEEVRWLIRQQAAMSRPAIYLQCLECRVQ</sequence>
<dbReference type="InterPro" id="IPR047217">
    <property type="entry name" value="S49_SppA_67K_type_N"/>
</dbReference>
<protein>
    <submittedName>
        <fullName evidence="10">Signal peptide peptidase SppA</fullName>
    </submittedName>
</protein>
<proteinExistence type="inferred from homology"/>
<keyword evidence="5" id="KW-0720">Serine protease</keyword>
<dbReference type="EMBL" id="NTKD01000059">
    <property type="protein sequence ID" value="PDH36815.1"/>
    <property type="molecule type" value="Genomic_DNA"/>
</dbReference>
<evidence type="ECO:0000256" key="3">
    <source>
        <dbReference type="ARBA" id="ARBA00022670"/>
    </source>
</evidence>
<dbReference type="InterPro" id="IPR004634">
    <property type="entry name" value="Pept_S49_pIV"/>
</dbReference>
<reference evidence="10 11" key="1">
    <citation type="submission" date="2017-08" db="EMBL/GenBank/DDBJ databases">
        <title>Fine stratification of microbial communities through a metagenomic profile of the photic zone.</title>
        <authorList>
            <person name="Haro-Moreno J.M."/>
            <person name="Lopez-Perez M."/>
            <person name="De La Torre J."/>
            <person name="Picazo A."/>
            <person name="Camacho A."/>
            <person name="Rodriguez-Valera F."/>
        </authorList>
    </citation>
    <scope>NUCLEOTIDE SEQUENCE [LARGE SCALE GENOMIC DNA]</scope>
    <source>
        <strain evidence="10">MED-G24</strain>
    </source>
</reference>
<dbReference type="CDD" id="cd07018">
    <property type="entry name" value="S49_SppA_67K_type"/>
    <property type="match status" value="1"/>
</dbReference>
<dbReference type="InterPro" id="IPR047272">
    <property type="entry name" value="S49_SppA_C"/>
</dbReference>
<dbReference type="Gene3D" id="6.20.330.10">
    <property type="match status" value="1"/>
</dbReference>
<evidence type="ECO:0000313" key="10">
    <source>
        <dbReference type="EMBL" id="PDH36815.1"/>
    </source>
</evidence>
<feature type="active site" description="Nucleophile" evidence="7">
    <location>
        <position position="405"/>
    </location>
</feature>
<comment type="caution">
    <text evidence="10">The sequence shown here is derived from an EMBL/GenBank/DDBJ whole genome shotgun (WGS) entry which is preliminary data.</text>
</comment>
<accession>A0A2A5WJV0</accession>
<dbReference type="Pfam" id="PF01343">
    <property type="entry name" value="Peptidase_S49"/>
    <property type="match status" value="2"/>
</dbReference>
<dbReference type="SUPFAM" id="SSF52096">
    <property type="entry name" value="ClpP/crotonase"/>
    <property type="match status" value="2"/>
</dbReference>
<dbReference type="NCBIfam" id="TIGR00705">
    <property type="entry name" value="SppA_67K"/>
    <property type="match status" value="1"/>
</dbReference>
<evidence type="ECO:0000259" key="9">
    <source>
        <dbReference type="Pfam" id="PF01343"/>
    </source>
</evidence>
<name>A0A2A5WJV0_9GAMM</name>
<evidence type="ECO:0000256" key="4">
    <source>
        <dbReference type="ARBA" id="ARBA00022801"/>
    </source>
</evidence>
<feature type="domain" description="Peptidase S49" evidence="9">
    <location>
        <begin position="129"/>
        <end position="289"/>
    </location>
</feature>
<feature type="active site" description="Proton donor/acceptor" evidence="7">
    <location>
        <position position="202"/>
    </location>
</feature>
<keyword evidence="3" id="KW-0645">Protease</keyword>
<keyword evidence="4" id="KW-0378">Hydrolase</keyword>
<evidence type="ECO:0000256" key="8">
    <source>
        <dbReference type="SAM" id="Phobius"/>
    </source>
</evidence>
<gene>
    <name evidence="10" type="primary">sppA</name>
    <name evidence="10" type="ORF">CNE99_09065</name>
</gene>
<dbReference type="CDD" id="cd07023">
    <property type="entry name" value="S49_Sppa_N_C"/>
    <property type="match status" value="1"/>
</dbReference>
<feature type="domain" description="Peptidase S49" evidence="9">
    <location>
        <begin position="389"/>
        <end position="539"/>
    </location>
</feature>
<keyword evidence="8" id="KW-1133">Transmembrane helix</keyword>
<dbReference type="PANTHER" id="PTHR33209">
    <property type="entry name" value="PROTEASE 4"/>
    <property type="match status" value="1"/>
</dbReference>
<keyword evidence="6 8" id="KW-0472">Membrane</keyword>
<evidence type="ECO:0000313" key="11">
    <source>
        <dbReference type="Proteomes" id="UP000219327"/>
    </source>
</evidence>
<dbReference type="GO" id="GO:0008236">
    <property type="term" value="F:serine-type peptidase activity"/>
    <property type="evidence" value="ECO:0007669"/>
    <property type="project" value="UniProtKB-KW"/>
</dbReference>
<organism evidence="10 11">
    <name type="scientific">OM182 bacterium MED-G24</name>
    <dbReference type="NCBI Taxonomy" id="1986255"/>
    <lineage>
        <taxon>Bacteria</taxon>
        <taxon>Pseudomonadati</taxon>
        <taxon>Pseudomonadota</taxon>
        <taxon>Gammaproteobacteria</taxon>
        <taxon>OMG group</taxon>
        <taxon>OM182 clade</taxon>
    </lineage>
</organism>
<dbReference type="Gene3D" id="3.90.226.10">
    <property type="entry name" value="2-enoyl-CoA Hydratase, Chain A, domain 1"/>
    <property type="match status" value="3"/>
</dbReference>
<evidence type="ECO:0000256" key="7">
    <source>
        <dbReference type="PIRSR" id="PIRSR001217-1"/>
    </source>
</evidence>
<comment type="similarity">
    <text evidence="2">Belongs to the peptidase S49 family.</text>
</comment>
<evidence type="ECO:0000256" key="5">
    <source>
        <dbReference type="ARBA" id="ARBA00022825"/>
    </source>
</evidence>
<comment type="subcellular location">
    <subcellularLocation>
        <location evidence="1">Membrane</location>
    </subcellularLocation>
</comment>
<dbReference type="GO" id="GO:0006465">
    <property type="term" value="P:signal peptide processing"/>
    <property type="evidence" value="ECO:0007669"/>
    <property type="project" value="InterPro"/>
</dbReference>
<evidence type="ECO:0000256" key="1">
    <source>
        <dbReference type="ARBA" id="ARBA00004370"/>
    </source>
</evidence>
<feature type="transmembrane region" description="Helical" evidence="8">
    <location>
        <begin position="21"/>
        <end position="39"/>
    </location>
</feature>
<dbReference type="AlphaFoldDB" id="A0A2A5WJV0"/>